<dbReference type="InterPro" id="IPR017452">
    <property type="entry name" value="GPCR_Rhodpsn_7TM"/>
</dbReference>
<reference evidence="7 8" key="1">
    <citation type="journal article" date="2015" name="Genome Biol.">
        <title>Comparative genomics of Steinernema reveals deeply conserved gene regulatory networks.</title>
        <authorList>
            <person name="Dillman A.R."/>
            <person name="Macchietto M."/>
            <person name="Porter C.F."/>
            <person name="Rogers A."/>
            <person name="Williams B."/>
            <person name="Antoshechkin I."/>
            <person name="Lee M.M."/>
            <person name="Goodwin Z."/>
            <person name="Lu X."/>
            <person name="Lewis E.E."/>
            <person name="Goodrich-Blair H."/>
            <person name="Stock S.P."/>
            <person name="Adams B.J."/>
            <person name="Sternberg P.W."/>
            <person name="Mortazavi A."/>
        </authorList>
    </citation>
    <scope>NUCLEOTIDE SEQUENCE [LARGE SCALE GENOMIC DNA]</scope>
    <source>
        <strain evidence="7 8">ALL</strain>
    </source>
</reference>
<feature type="transmembrane region" description="Helical" evidence="5">
    <location>
        <begin position="221"/>
        <end position="239"/>
    </location>
</feature>
<feature type="transmembrane region" description="Helical" evidence="5">
    <location>
        <begin position="29"/>
        <end position="48"/>
    </location>
</feature>
<evidence type="ECO:0000259" key="6">
    <source>
        <dbReference type="PROSITE" id="PS50262"/>
    </source>
</evidence>
<dbReference type="OrthoDB" id="10493871at2759"/>
<feature type="transmembrane region" description="Helical" evidence="5">
    <location>
        <begin position="139"/>
        <end position="164"/>
    </location>
</feature>
<dbReference type="GO" id="GO:0016020">
    <property type="term" value="C:membrane"/>
    <property type="evidence" value="ECO:0007669"/>
    <property type="project" value="UniProtKB-SubCell"/>
</dbReference>
<gene>
    <name evidence="7" type="ORF">L596_028482</name>
</gene>
<sequence>MGSRFSHPDFIYPPNAAKVSPLPIGITNVGIFAFICPLNLLILVAIFRDKSLWKLPAYQIIFHLTIANLFSTIATFELGMIAFFDRQIEFNSYVVAVGSLISYYGPNFICILSAIQALNRFVVINDIHRLTEAWIYKKYHVLITLTWLFILITAVSMISTGMVFSYMTNDYLYFYDFEEPVHTLLFYISMTSLGVGASLFLLAIISLVLKRGTTKKRDIQLLVQGIIPFAYLAIVRALMTFPIEKRPVELIILLSLSFRGFPVVFVVVYLGLNKTLRKAVRSVLLKKLVRSPRFIAHNKRSF</sequence>
<feature type="transmembrane region" description="Helical" evidence="5">
    <location>
        <begin position="60"/>
        <end position="84"/>
    </location>
</feature>
<evidence type="ECO:0000256" key="4">
    <source>
        <dbReference type="ARBA" id="ARBA00023136"/>
    </source>
</evidence>
<evidence type="ECO:0000256" key="2">
    <source>
        <dbReference type="ARBA" id="ARBA00022692"/>
    </source>
</evidence>
<dbReference type="Gene3D" id="1.20.1070.10">
    <property type="entry name" value="Rhodopsin 7-helix transmembrane proteins"/>
    <property type="match status" value="1"/>
</dbReference>
<organism evidence="7 8">
    <name type="scientific">Steinernema carpocapsae</name>
    <name type="common">Entomopathogenic nematode</name>
    <dbReference type="NCBI Taxonomy" id="34508"/>
    <lineage>
        <taxon>Eukaryota</taxon>
        <taxon>Metazoa</taxon>
        <taxon>Ecdysozoa</taxon>
        <taxon>Nematoda</taxon>
        <taxon>Chromadorea</taxon>
        <taxon>Rhabditida</taxon>
        <taxon>Tylenchina</taxon>
        <taxon>Panagrolaimomorpha</taxon>
        <taxon>Strongyloidoidea</taxon>
        <taxon>Steinernematidae</taxon>
        <taxon>Steinernema</taxon>
    </lineage>
</organism>
<feature type="transmembrane region" description="Helical" evidence="5">
    <location>
        <begin position="184"/>
        <end position="209"/>
    </location>
</feature>
<evidence type="ECO:0000256" key="3">
    <source>
        <dbReference type="ARBA" id="ARBA00022989"/>
    </source>
</evidence>
<dbReference type="AlphaFoldDB" id="A0A4U5LYJ7"/>
<name>A0A4U5LYJ7_STECR</name>
<protein>
    <recommendedName>
        <fullName evidence="6">G-protein coupled receptors family 1 profile domain-containing protein</fullName>
    </recommendedName>
</protein>
<evidence type="ECO:0000256" key="1">
    <source>
        <dbReference type="ARBA" id="ARBA00004370"/>
    </source>
</evidence>
<dbReference type="PROSITE" id="PS50262">
    <property type="entry name" value="G_PROTEIN_RECEP_F1_2"/>
    <property type="match status" value="1"/>
</dbReference>
<dbReference type="SUPFAM" id="SSF81321">
    <property type="entry name" value="Family A G protein-coupled receptor-like"/>
    <property type="match status" value="1"/>
</dbReference>
<comment type="caution">
    <text evidence="7">The sequence shown here is derived from an EMBL/GenBank/DDBJ whole genome shotgun (WGS) entry which is preliminary data.</text>
</comment>
<evidence type="ECO:0000313" key="8">
    <source>
        <dbReference type="Proteomes" id="UP000298663"/>
    </source>
</evidence>
<evidence type="ECO:0000256" key="5">
    <source>
        <dbReference type="SAM" id="Phobius"/>
    </source>
</evidence>
<keyword evidence="2 5" id="KW-0812">Transmembrane</keyword>
<feature type="domain" description="G-protein coupled receptors family 1 profile" evidence="6">
    <location>
        <begin position="38"/>
        <end position="258"/>
    </location>
</feature>
<accession>A0A4U5LYJ7</accession>
<evidence type="ECO:0000313" key="7">
    <source>
        <dbReference type="EMBL" id="TKR61364.1"/>
    </source>
</evidence>
<feature type="transmembrane region" description="Helical" evidence="5">
    <location>
        <begin position="251"/>
        <end position="272"/>
    </location>
</feature>
<keyword evidence="3 5" id="KW-1133">Transmembrane helix</keyword>
<dbReference type="Proteomes" id="UP000298663">
    <property type="component" value="Unassembled WGS sequence"/>
</dbReference>
<keyword evidence="4 5" id="KW-0472">Membrane</keyword>
<comment type="subcellular location">
    <subcellularLocation>
        <location evidence="1">Membrane</location>
    </subcellularLocation>
</comment>
<proteinExistence type="predicted"/>
<feature type="transmembrane region" description="Helical" evidence="5">
    <location>
        <begin position="90"/>
        <end position="118"/>
    </location>
</feature>
<dbReference type="CDD" id="cd00637">
    <property type="entry name" value="7tm_classA_rhodopsin-like"/>
    <property type="match status" value="1"/>
</dbReference>
<dbReference type="InterPro" id="IPR019425">
    <property type="entry name" value="7TM_GPCR_serpentine_rcpt_Srt"/>
</dbReference>
<dbReference type="Pfam" id="PF10321">
    <property type="entry name" value="7TM_GPCR_Srt"/>
    <property type="match status" value="1"/>
</dbReference>
<dbReference type="EMBL" id="AZBU02000011">
    <property type="protein sequence ID" value="TKR61364.1"/>
    <property type="molecule type" value="Genomic_DNA"/>
</dbReference>
<reference evidence="7 8" key="2">
    <citation type="journal article" date="2019" name="G3 (Bethesda)">
        <title>Hybrid Assembly of the Genome of the Entomopathogenic Nematode Steinernema carpocapsae Identifies the X-Chromosome.</title>
        <authorList>
            <person name="Serra L."/>
            <person name="Macchietto M."/>
            <person name="Macias-Munoz A."/>
            <person name="McGill C.J."/>
            <person name="Rodriguez I.M."/>
            <person name="Rodriguez B."/>
            <person name="Murad R."/>
            <person name="Mortazavi A."/>
        </authorList>
    </citation>
    <scope>NUCLEOTIDE SEQUENCE [LARGE SCALE GENOMIC DNA]</scope>
    <source>
        <strain evidence="7 8">ALL</strain>
    </source>
</reference>
<keyword evidence="8" id="KW-1185">Reference proteome</keyword>